<keyword evidence="13" id="KW-1185">Reference proteome</keyword>
<dbReference type="AlphaFoldDB" id="J8QB60"/>
<keyword evidence="5" id="KW-0962">Peroxisome biogenesis</keyword>
<evidence type="ECO:0000256" key="8">
    <source>
        <dbReference type="ARBA" id="ARBA00023136"/>
    </source>
</evidence>
<keyword evidence="9" id="KW-0576">Peroxisome</keyword>
<dbReference type="Proteomes" id="UP000006968">
    <property type="component" value="Chromosome I"/>
</dbReference>
<evidence type="ECO:0000256" key="10">
    <source>
        <dbReference type="SAM" id="MobiDB-lite"/>
    </source>
</evidence>
<evidence type="ECO:0000256" key="2">
    <source>
        <dbReference type="ARBA" id="ARBA00004549"/>
    </source>
</evidence>
<name>J8QB60_SACAR</name>
<dbReference type="Pfam" id="PF12827">
    <property type="entry name" value="Peroxin-22"/>
    <property type="match status" value="1"/>
</dbReference>
<feature type="transmembrane region" description="Helical" evidence="11">
    <location>
        <begin position="12"/>
        <end position="32"/>
    </location>
</feature>
<evidence type="ECO:0000313" key="13">
    <source>
        <dbReference type="Proteomes" id="UP000006968"/>
    </source>
</evidence>
<evidence type="ECO:0000256" key="4">
    <source>
        <dbReference type="ARBA" id="ARBA00018967"/>
    </source>
</evidence>
<dbReference type="GO" id="GO:0005778">
    <property type="term" value="C:peroxisomal membrane"/>
    <property type="evidence" value="ECO:0007669"/>
    <property type="project" value="UniProtKB-SubCell"/>
</dbReference>
<dbReference type="InterPro" id="IPR024359">
    <property type="entry name" value="Peroxin-22"/>
</dbReference>
<dbReference type="HOGENOM" id="CLU_121063_0_0_1"/>
<keyword evidence="7 11" id="KW-1133">Transmembrane helix</keyword>
<evidence type="ECO:0000256" key="1">
    <source>
        <dbReference type="ARBA" id="ARBA00003659"/>
    </source>
</evidence>
<accession>J8QB60</accession>
<evidence type="ECO:0000256" key="11">
    <source>
        <dbReference type="SAM" id="Phobius"/>
    </source>
</evidence>
<evidence type="ECO:0000256" key="3">
    <source>
        <dbReference type="ARBA" id="ARBA00009642"/>
    </source>
</evidence>
<evidence type="ECO:0000313" key="12">
    <source>
        <dbReference type="EMBL" id="EJS44839.1"/>
    </source>
</evidence>
<gene>
    <name evidence="12" type="ORF">SU7_0003</name>
</gene>
<dbReference type="EMBL" id="ALIE01000002">
    <property type="protein sequence ID" value="EJS44839.1"/>
    <property type="molecule type" value="Genomic_DNA"/>
</dbReference>
<keyword evidence="6 11" id="KW-0812">Transmembrane</keyword>
<dbReference type="InterPro" id="IPR038613">
    <property type="entry name" value="Peroxin-22_C_sf"/>
</dbReference>
<protein>
    <recommendedName>
        <fullName evidence="4">Peroxisome assembly protein 22</fullName>
    </recommendedName>
</protein>
<proteinExistence type="inferred from homology"/>
<evidence type="ECO:0000256" key="9">
    <source>
        <dbReference type="ARBA" id="ARBA00023140"/>
    </source>
</evidence>
<feature type="region of interest" description="Disordered" evidence="10">
    <location>
        <begin position="41"/>
        <end position="60"/>
    </location>
</feature>
<evidence type="ECO:0000256" key="5">
    <source>
        <dbReference type="ARBA" id="ARBA00022593"/>
    </source>
</evidence>
<comment type="similarity">
    <text evidence="3">Belongs to the peroxin-22 family.</text>
</comment>
<comment type="function">
    <text evidence="1">Involved in peroxisome biogenesis.</text>
</comment>
<comment type="subcellular location">
    <subcellularLocation>
        <location evidence="2">Peroxisome membrane</location>
        <topology evidence="2">Single-pass membrane protein</topology>
    </subcellularLocation>
</comment>
<comment type="caution">
    <text evidence="12">The sequence shown here is derived from an EMBL/GenBank/DDBJ whole genome shotgun (WGS) entry which is preliminary data.</text>
</comment>
<sequence length="179" mass="19491">MAPPSRRGLSKSRTVGLVGATVAILATSFYLYNKLTSTNGDNSVKPPDDNSISQPRKSRGSKCIIMSKSVQGLSIDWGRYANDEVVLLVPMSQTNGSFKQTIKDAFCSTGNEHKIIYCDSTDGLWSCVRRLRKLQCVLNSKDFAGSSSGTAVVPEDIGRFVNFVIDSDIEDVLIDTICN</sequence>
<dbReference type="Gene3D" id="3.40.50.11730">
    <property type="entry name" value="Peroxisome assembly protein 22"/>
    <property type="match status" value="1"/>
</dbReference>
<reference evidence="12 13" key="1">
    <citation type="journal article" date="2013" name="BMC Genomics">
        <title>High quality de novo sequencing and assembly of the Saccharomyces arboricolus genome.</title>
        <authorList>
            <person name="Liti G."/>
            <person name="Nguyen Ba A.N."/>
            <person name="Blythe M."/>
            <person name="Mueller C.A."/>
            <person name="Bergstroem A."/>
            <person name="Cubillos F.A."/>
            <person name="Dafhnis-Calas F."/>
            <person name="Khoshraftar S."/>
            <person name="Malla S."/>
            <person name="Mehta N."/>
            <person name="Siow C.C."/>
            <person name="Warringer J."/>
            <person name="Moses A.M."/>
            <person name="Louis E.J."/>
            <person name="Nieduszynski C.A."/>
        </authorList>
    </citation>
    <scope>NUCLEOTIDE SEQUENCE [LARGE SCALE GENOMIC DNA]</scope>
    <source>
        <strain evidence="13">H-6 / AS 2.3317 / CBS 10644</strain>
    </source>
</reference>
<dbReference type="OrthoDB" id="4036401at2759"/>
<evidence type="ECO:0000256" key="7">
    <source>
        <dbReference type="ARBA" id="ARBA00022989"/>
    </source>
</evidence>
<keyword evidence="8 11" id="KW-0472">Membrane</keyword>
<organism evidence="12 13">
    <name type="scientific">Saccharomyces arboricola (strain H-6 / AS 2.3317 / CBS 10644)</name>
    <name type="common">Yeast</name>
    <dbReference type="NCBI Taxonomy" id="1160507"/>
    <lineage>
        <taxon>Eukaryota</taxon>
        <taxon>Fungi</taxon>
        <taxon>Dikarya</taxon>
        <taxon>Ascomycota</taxon>
        <taxon>Saccharomycotina</taxon>
        <taxon>Saccharomycetes</taxon>
        <taxon>Saccharomycetales</taxon>
        <taxon>Saccharomycetaceae</taxon>
        <taxon>Saccharomyces</taxon>
    </lineage>
</organism>
<evidence type="ECO:0000256" key="6">
    <source>
        <dbReference type="ARBA" id="ARBA00022692"/>
    </source>
</evidence>
<dbReference type="GO" id="GO:0007031">
    <property type="term" value="P:peroxisome organization"/>
    <property type="evidence" value="ECO:0007669"/>
    <property type="project" value="UniProtKB-KW"/>
</dbReference>